<evidence type="ECO:0000259" key="9">
    <source>
        <dbReference type="PROSITE" id="PS51303"/>
    </source>
</evidence>
<dbReference type="InterPro" id="IPR001781">
    <property type="entry name" value="Znf_LIM"/>
</dbReference>
<protein>
    <recommendedName>
        <fullName evidence="12">Protein prickle</fullName>
    </recommendedName>
</protein>
<dbReference type="PROSITE" id="PS51303">
    <property type="entry name" value="PET"/>
    <property type="match status" value="1"/>
</dbReference>
<dbReference type="PROSITE" id="PS50023">
    <property type="entry name" value="LIM_DOMAIN_2"/>
    <property type="match status" value="2"/>
</dbReference>
<evidence type="ECO:0000256" key="5">
    <source>
        <dbReference type="ARBA" id="ARBA00023038"/>
    </source>
</evidence>
<feature type="compositionally biased region" description="Basic and acidic residues" evidence="7">
    <location>
        <begin position="676"/>
        <end position="686"/>
    </location>
</feature>
<dbReference type="InterPro" id="IPR047120">
    <property type="entry name" value="Pk/Esn/Tes"/>
</dbReference>
<dbReference type="FunFam" id="2.10.110.10:FF:000035">
    <property type="entry name" value="prickle-like protein 2 isoform X1"/>
    <property type="match status" value="1"/>
</dbReference>
<dbReference type="Proteomes" id="UP001187531">
    <property type="component" value="Unassembled WGS sequence"/>
</dbReference>
<feature type="domain" description="PET" evidence="9">
    <location>
        <begin position="1"/>
        <end position="78"/>
    </location>
</feature>
<dbReference type="CDD" id="cd09418">
    <property type="entry name" value="LIM2_Prickle"/>
    <property type="match status" value="1"/>
</dbReference>
<accession>A0AA88I9A1</accession>
<proteinExistence type="inferred from homology"/>
<evidence type="ECO:0000313" key="10">
    <source>
        <dbReference type="EMBL" id="KAK2722799.1"/>
    </source>
</evidence>
<dbReference type="SMART" id="SM00132">
    <property type="entry name" value="LIM"/>
    <property type="match status" value="3"/>
</dbReference>
<reference evidence="10" key="1">
    <citation type="submission" date="2023-07" db="EMBL/GenBank/DDBJ databases">
        <title>Chromosome-level genome assembly of Artemia franciscana.</title>
        <authorList>
            <person name="Jo E."/>
        </authorList>
    </citation>
    <scope>NUCLEOTIDE SEQUENCE</scope>
    <source>
        <tissue evidence="10">Whole body</tissue>
    </source>
</reference>
<dbReference type="InterPro" id="IPR033726">
    <property type="entry name" value="LIM2_prickle"/>
</dbReference>
<keyword evidence="11" id="KW-1185">Reference proteome</keyword>
<evidence type="ECO:0008006" key="12">
    <source>
        <dbReference type="Google" id="ProtNLM"/>
    </source>
</evidence>
<evidence type="ECO:0000256" key="7">
    <source>
        <dbReference type="SAM" id="MobiDB-lite"/>
    </source>
</evidence>
<dbReference type="GO" id="GO:0008270">
    <property type="term" value="F:zinc ion binding"/>
    <property type="evidence" value="ECO:0007669"/>
    <property type="project" value="InterPro"/>
</dbReference>
<evidence type="ECO:0000313" key="11">
    <source>
        <dbReference type="Proteomes" id="UP001187531"/>
    </source>
</evidence>
<organism evidence="10 11">
    <name type="scientific">Artemia franciscana</name>
    <name type="common">Brine shrimp</name>
    <name type="synonym">Artemia sanfranciscana</name>
    <dbReference type="NCBI Taxonomy" id="6661"/>
    <lineage>
        <taxon>Eukaryota</taxon>
        <taxon>Metazoa</taxon>
        <taxon>Ecdysozoa</taxon>
        <taxon>Arthropoda</taxon>
        <taxon>Crustacea</taxon>
        <taxon>Branchiopoda</taxon>
        <taxon>Anostraca</taxon>
        <taxon>Artemiidae</taxon>
        <taxon>Artemia</taxon>
    </lineage>
</organism>
<evidence type="ECO:0000256" key="4">
    <source>
        <dbReference type="ARBA" id="ARBA00022833"/>
    </source>
</evidence>
<evidence type="ECO:0000256" key="3">
    <source>
        <dbReference type="ARBA" id="ARBA00022737"/>
    </source>
</evidence>
<evidence type="ECO:0000256" key="2">
    <source>
        <dbReference type="ARBA" id="ARBA00022723"/>
    </source>
</evidence>
<keyword evidence="3" id="KW-0677">Repeat</keyword>
<feature type="domain" description="LIM zinc-binding" evidence="8">
    <location>
        <begin position="81"/>
        <end position="145"/>
    </location>
</feature>
<keyword evidence="5 6" id="KW-0440">LIM domain</keyword>
<dbReference type="FunFam" id="2.10.110.10:FF:000005">
    <property type="entry name" value="Testin isoform 1"/>
    <property type="match status" value="1"/>
</dbReference>
<keyword evidence="2 6" id="KW-0479">Metal-binding</keyword>
<feature type="domain" description="LIM zinc-binding" evidence="8">
    <location>
        <begin position="146"/>
        <end position="206"/>
    </location>
</feature>
<feature type="compositionally biased region" description="Basic residues" evidence="7">
    <location>
        <begin position="288"/>
        <end position="303"/>
    </location>
</feature>
<feature type="non-terminal residue" evidence="10">
    <location>
        <position position="1"/>
    </location>
</feature>
<dbReference type="CDD" id="cd09415">
    <property type="entry name" value="LIM1_Prickle"/>
    <property type="match status" value="1"/>
</dbReference>
<dbReference type="PANTHER" id="PTHR24211">
    <property type="entry name" value="LIM DOMAIN-CONTAINING PROTEIN"/>
    <property type="match status" value="1"/>
</dbReference>
<gene>
    <name evidence="10" type="ORF">QYM36_003108</name>
</gene>
<dbReference type="PROSITE" id="PS00478">
    <property type="entry name" value="LIM_DOMAIN_1"/>
    <property type="match status" value="1"/>
</dbReference>
<evidence type="ECO:0000256" key="1">
    <source>
        <dbReference type="ARBA" id="ARBA00008268"/>
    </source>
</evidence>
<dbReference type="InterPro" id="IPR010442">
    <property type="entry name" value="PET_domain"/>
</dbReference>
<feature type="region of interest" description="Disordered" evidence="7">
    <location>
        <begin position="267"/>
        <end position="322"/>
    </location>
</feature>
<sequence>VHLYFSSLPEEKVPYVNSVGEKNRVRQLLYQLPPHDNEIRFCSSLTEDERRELRLFAAQRQREALGRGMVRQTPAQMKEPGRCFGCSEKIIGGDMAVLASRAGPEAMWHPACFSCHTCKELVVDLIYFWKDGRLYCGRHHAETLKPRCSSCDELILADECTEAEGKAWHMRHFACGECKIVLGGQRYIMRDSKPFCLDCFDSMFSEYCDSCGESIGVDQGQMTHDGQHWHATETCFCCSTCRNSLLGRPFLPRRGLIFCSIGCSKGEPPTPTDSTLNSPTRGGPLMRSPRKSPRVRPLVRRKPDHQDESPTEPSDMSTSLTSSRFSGRLFDVSSDIMTTSISEFGTLPHPPSSSLLHPSDDLSVNVKQLTLDKRVNDPIEDLYVPPASLSQPKKIKEQGDYFTVGLPPVPLSIVNEIRSPKMGRRALELSPNTRRKIEARVDSKAEKPVYEIPVGDIRTPSLPDVAQQVDIKRADYSASKSSSRDLSFDSPRKKKSDVESPRKVRNPVQATKTDTETEQRVPTNGESWNKNSEKDDTLTSPPSINCSFDEKPLANSSSVDPSDSQSPNISNLEYTVERIIQENGLDSILQGLGPASGQRVNKETLEKIVQIAVATATAAGIKPEELGKFLLQTAQSETSTSSIVQNTSATNLSASLSNTSIAMPKKSSLSSSKRGKPGERSVRFEHNVTPPSRSKKVCARRSRDLDGEGGDSDSDCSTCSSSSTDEETLYSNFTMCRTPKGFVPNNAIALAKQAKAQGKQKDKNCIIS</sequence>
<comment type="similarity">
    <text evidence="1">Belongs to the prickle / espinas / testin family.</text>
</comment>
<keyword evidence="4 6" id="KW-0862">Zinc</keyword>
<dbReference type="InterPro" id="IPR033725">
    <property type="entry name" value="LIM1_prickle"/>
</dbReference>
<dbReference type="Pfam" id="PF06297">
    <property type="entry name" value="PET"/>
    <property type="match status" value="1"/>
</dbReference>
<feature type="compositionally biased region" description="Polar residues" evidence="7">
    <location>
        <begin position="520"/>
        <end position="530"/>
    </location>
</feature>
<dbReference type="Pfam" id="PF00412">
    <property type="entry name" value="LIM"/>
    <property type="match status" value="3"/>
</dbReference>
<dbReference type="CDD" id="cd09420">
    <property type="entry name" value="LIM3_Prickle"/>
    <property type="match status" value="1"/>
</dbReference>
<dbReference type="Gene3D" id="2.10.110.10">
    <property type="entry name" value="Cysteine Rich Protein"/>
    <property type="match status" value="3"/>
</dbReference>
<feature type="compositionally biased region" description="Basic and acidic residues" evidence="7">
    <location>
        <begin position="482"/>
        <end position="502"/>
    </location>
</feature>
<evidence type="ECO:0000259" key="8">
    <source>
        <dbReference type="PROSITE" id="PS50023"/>
    </source>
</evidence>
<dbReference type="AlphaFoldDB" id="A0AA88I9A1"/>
<feature type="compositionally biased region" description="Low complexity" evidence="7">
    <location>
        <begin position="556"/>
        <end position="567"/>
    </location>
</feature>
<comment type="caution">
    <text evidence="10">The sequence shown here is derived from an EMBL/GenBank/DDBJ whole genome shotgun (WGS) entry which is preliminary data.</text>
</comment>
<dbReference type="FunFam" id="2.10.110.10:FF:000022">
    <property type="entry name" value="prickle-like protein 2 isoform X1"/>
    <property type="match status" value="1"/>
</dbReference>
<dbReference type="PANTHER" id="PTHR24211:SF20">
    <property type="entry name" value="PROTEIN ESPINAS-RELATED"/>
    <property type="match status" value="1"/>
</dbReference>
<feature type="compositionally biased region" description="Polar residues" evidence="7">
    <location>
        <begin position="311"/>
        <end position="322"/>
    </location>
</feature>
<dbReference type="SUPFAM" id="SSF57716">
    <property type="entry name" value="Glucocorticoid receptor-like (DNA-binding domain)"/>
    <property type="match status" value="2"/>
</dbReference>
<feature type="region of interest" description="Disordered" evidence="7">
    <location>
        <begin position="655"/>
        <end position="724"/>
    </location>
</feature>
<evidence type="ECO:0000256" key="6">
    <source>
        <dbReference type="PROSITE-ProRule" id="PRU00125"/>
    </source>
</evidence>
<feature type="region of interest" description="Disordered" evidence="7">
    <location>
        <begin position="473"/>
        <end position="569"/>
    </location>
</feature>
<name>A0AA88I9A1_ARTSF</name>
<dbReference type="InterPro" id="IPR033727">
    <property type="entry name" value="LIM3_prickle"/>
</dbReference>
<dbReference type="EMBL" id="JAVRJZ010000005">
    <property type="protein sequence ID" value="KAK2722799.1"/>
    <property type="molecule type" value="Genomic_DNA"/>
</dbReference>